<dbReference type="STRING" id="1227492.C482_02381"/>
<gene>
    <name evidence="5" type="ORF">C482_02381</name>
</gene>
<proteinExistence type="predicted"/>
<evidence type="ECO:0000313" key="6">
    <source>
        <dbReference type="Proteomes" id="UP000011693"/>
    </source>
</evidence>
<keyword evidence="6" id="KW-1185">Reference proteome</keyword>
<organism evidence="5 6">
    <name type="scientific">Natrialba chahannaoensis JCM 10990</name>
    <dbReference type="NCBI Taxonomy" id="1227492"/>
    <lineage>
        <taxon>Archaea</taxon>
        <taxon>Methanobacteriati</taxon>
        <taxon>Methanobacteriota</taxon>
        <taxon>Stenosarchaea group</taxon>
        <taxon>Halobacteria</taxon>
        <taxon>Halobacteriales</taxon>
        <taxon>Natrialbaceae</taxon>
        <taxon>Natrialba</taxon>
    </lineage>
</organism>
<dbReference type="Gene3D" id="3.90.550.10">
    <property type="entry name" value="Spore Coat Polysaccharide Biosynthesis Protein SpsA, Chain A"/>
    <property type="match status" value="1"/>
</dbReference>
<dbReference type="OrthoDB" id="9782at2157"/>
<dbReference type="InterPro" id="IPR025877">
    <property type="entry name" value="MobA-like_NTP_Trfase"/>
</dbReference>
<feature type="domain" description="MobA-like NTP transferase" evidence="4">
    <location>
        <begin position="2"/>
        <end position="118"/>
    </location>
</feature>
<evidence type="ECO:0000313" key="5">
    <source>
        <dbReference type="EMBL" id="ELZ05360.1"/>
    </source>
</evidence>
<sequence length="252" mass="26917">MCGGKGTRLESDHEKPLHPIAGVPMVDRVVGALESSQIETIYAAVSPNAPETHAHLAESEREIRFVETAGEGYVADLLAALDRPEISQPLLTVAADLPLLSAAAVDRVLAAYDERGATGSMTVCVPESRKRELGVSVDSRLERTGDNAATAPDDTALVPTGINVVSETTADDTTGHTTADNDTTAHNTTDHTPTGNDTTDHDTPASMTYVTDDPRLAINVNRREDARIAATHIRDPETRVMRETDDCPGDER</sequence>
<feature type="region of interest" description="Disordered" evidence="3">
    <location>
        <begin position="229"/>
        <end position="252"/>
    </location>
</feature>
<evidence type="ECO:0000256" key="1">
    <source>
        <dbReference type="ARBA" id="ARBA00022679"/>
    </source>
</evidence>
<dbReference type="PANTHER" id="PTHR43584:SF8">
    <property type="entry name" value="N-ACETYLMURAMATE ALPHA-1-PHOSPHATE URIDYLYLTRANSFERASE"/>
    <property type="match status" value="1"/>
</dbReference>
<dbReference type="AlphaFoldDB" id="M0B3I5"/>
<accession>M0B3I5</accession>
<dbReference type="RefSeq" id="WP_006165762.1">
    <property type="nucleotide sequence ID" value="NZ_AOIN01000017.1"/>
</dbReference>
<dbReference type="PANTHER" id="PTHR43584">
    <property type="entry name" value="NUCLEOTIDYL TRANSFERASE"/>
    <property type="match status" value="1"/>
</dbReference>
<dbReference type="PATRIC" id="fig|1227492.4.peg.468"/>
<dbReference type="Proteomes" id="UP000011693">
    <property type="component" value="Unassembled WGS sequence"/>
</dbReference>
<evidence type="ECO:0000256" key="2">
    <source>
        <dbReference type="ARBA" id="ARBA00022695"/>
    </source>
</evidence>
<comment type="caution">
    <text evidence="5">The sequence shown here is derived from an EMBL/GenBank/DDBJ whole genome shotgun (WGS) entry which is preliminary data.</text>
</comment>
<dbReference type="InterPro" id="IPR029044">
    <property type="entry name" value="Nucleotide-diphossugar_trans"/>
</dbReference>
<protein>
    <submittedName>
        <fullName evidence="5">4-diphosphocytidyl-2C-methyl-D-erythritol synthase</fullName>
    </submittedName>
</protein>
<evidence type="ECO:0000259" key="4">
    <source>
        <dbReference type="Pfam" id="PF12804"/>
    </source>
</evidence>
<dbReference type="InterPro" id="IPR050065">
    <property type="entry name" value="GlmU-like"/>
</dbReference>
<keyword evidence="1" id="KW-0808">Transferase</keyword>
<dbReference type="SUPFAM" id="SSF53448">
    <property type="entry name" value="Nucleotide-diphospho-sugar transferases"/>
    <property type="match status" value="1"/>
</dbReference>
<dbReference type="EMBL" id="AOIN01000017">
    <property type="protein sequence ID" value="ELZ05360.1"/>
    <property type="molecule type" value="Genomic_DNA"/>
</dbReference>
<feature type="region of interest" description="Disordered" evidence="3">
    <location>
        <begin position="167"/>
        <end position="214"/>
    </location>
</feature>
<name>M0B3I5_9EURY</name>
<reference evidence="5 6" key="1">
    <citation type="journal article" date="2014" name="PLoS Genet.">
        <title>Phylogenetically driven sequencing of extremely halophilic archaea reveals strategies for static and dynamic osmo-response.</title>
        <authorList>
            <person name="Becker E.A."/>
            <person name="Seitzer P.M."/>
            <person name="Tritt A."/>
            <person name="Larsen D."/>
            <person name="Krusor M."/>
            <person name="Yao A.I."/>
            <person name="Wu D."/>
            <person name="Madern D."/>
            <person name="Eisen J.A."/>
            <person name="Darling A.E."/>
            <person name="Facciotti M.T."/>
        </authorList>
    </citation>
    <scope>NUCLEOTIDE SEQUENCE [LARGE SCALE GENOMIC DNA]</scope>
    <source>
        <strain evidence="5 6">JCM 10990</strain>
    </source>
</reference>
<feature type="compositionally biased region" description="Low complexity" evidence="3">
    <location>
        <begin position="171"/>
        <end position="197"/>
    </location>
</feature>
<dbReference type="Pfam" id="PF12804">
    <property type="entry name" value="NTP_transf_3"/>
    <property type="match status" value="1"/>
</dbReference>
<evidence type="ECO:0000256" key="3">
    <source>
        <dbReference type="SAM" id="MobiDB-lite"/>
    </source>
</evidence>
<dbReference type="GO" id="GO:0016779">
    <property type="term" value="F:nucleotidyltransferase activity"/>
    <property type="evidence" value="ECO:0007669"/>
    <property type="project" value="UniProtKB-KW"/>
</dbReference>
<keyword evidence="2" id="KW-0548">Nucleotidyltransferase</keyword>